<dbReference type="Proteomes" id="UP000028839">
    <property type="component" value="Unassembled WGS sequence"/>
</dbReference>
<sequence length="174" mass="20302">MDRKKKSISSADLSKLMRMWLLIIPIIVAIIGSATLTSMWLASRSDSSTTIHSRITDIDKDLLNNIGRDFRNTYLQFLRVKINPGSDPERVEQLDERLTELMFQEREIIQKYDPFYATERPSTMEILFEIIAEVPYPIVFTIAVVVGIFLFLITRYLALFIIMRRYTPSYVKEV</sequence>
<keyword evidence="1" id="KW-1133">Transmembrane helix</keyword>
<evidence type="ECO:0000313" key="3">
    <source>
        <dbReference type="Proteomes" id="UP000028839"/>
    </source>
</evidence>
<dbReference type="AlphaFoldDB" id="A0A0E2ZLN2"/>
<protein>
    <submittedName>
        <fullName evidence="2">Uncharacterized protein</fullName>
    </submittedName>
</protein>
<organism evidence="2 3">
    <name type="scientific">Nitrosococcus oceani C-27</name>
    <dbReference type="NCBI Taxonomy" id="314279"/>
    <lineage>
        <taxon>Bacteria</taxon>
        <taxon>Pseudomonadati</taxon>
        <taxon>Pseudomonadota</taxon>
        <taxon>Gammaproteobacteria</taxon>
        <taxon>Chromatiales</taxon>
        <taxon>Chromatiaceae</taxon>
        <taxon>Nitrosococcus</taxon>
    </lineage>
</organism>
<feature type="transmembrane region" description="Helical" evidence="1">
    <location>
        <begin position="138"/>
        <end position="162"/>
    </location>
</feature>
<reference evidence="2 3" key="1">
    <citation type="submission" date="2014-07" db="EMBL/GenBank/DDBJ databases">
        <title>Comparative analysis of Nitrosococcus oceani genome inventories of strains from Pacific and Atlantic gyres.</title>
        <authorList>
            <person name="Lim C.K."/>
            <person name="Wang L."/>
            <person name="Sayavedra-Soto L.A."/>
            <person name="Klotz M.G."/>
        </authorList>
    </citation>
    <scope>NUCLEOTIDE SEQUENCE [LARGE SCALE GENOMIC DNA]</scope>
    <source>
        <strain evidence="2 3">C-27</strain>
    </source>
</reference>
<feature type="transmembrane region" description="Helical" evidence="1">
    <location>
        <begin position="20"/>
        <end position="42"/>
    </location>
</feature>
<keyword evidence="1" id="KW-0812">Transmembrane</keyword>
<keyword evidence="1" id="KW-0472">Membrane</keyword>
<evidence type="ECO:0000256" key="1">
    <source>
        <dbReference type="SAM" id="Phobius"/>
    </source>
</evidence>
<evidence type="ECO:0000313" key="2">
    <source>
        <dbReference type="EMBL" id="KFI19227.1"/>
    </source>
</evidence>
<dbReference type="EMBL" id="JPGN01000060">
    <property type="protein sequence ID" value="KFI19227.1"/>
    <property type="molecule type" value="Genomic_DNA"/>
</dbReference>
<name>A0A0E2ZLN2_9GAMM</name>
<proteinExistence type="predicted"/>
<dbReference type="HOGENOM" id="CLU_131487_0_0_6"/>
<accession>A0A0E2ZLN2</accession>
<comment type="caution">
    <text evidence="2">The sequence shown here is derived from an EMBL/GenBank/DDBJ whole genome shotgun (WGS) entry which is preliminary data.</text>
</comment>
<dbReference type="OrthoDB" id="5765870at2"/>
<gene>
    <name evidence="2" type="ORF">IB75_09725</name>
</gene>